<sequence>MNPTDPQLSSDKALESLLARTRADMTSRALGDMDRVTEDLNNLLYRVRGTRRTASAHTGGDAAASAAARSLRPLLAGADLQLLGVPASIAGLRPGSMDDLVEFITPSEALVAHPGTFSVVLGRIDTVTEAIQTATRLARRTPGPAHVVLGGAKTLTPGQGLRARSAEQLDEIAATYPDASLVLVVIDSPSTTHARSSENLAQAARAQRVWAVVSALEDPAHVDEWLWHLPAGLRATDLAVTEIWEADRPAAPLGLATPVGLLDLAPASRELWRLILSERLRRDGWRG</sequence>
<proteinExistence type="predicted"/>
<dbReference type="Proteomes" id="UP000627538">
    <property type="component" value="Unassembled WGS sequence"/>
</dbReference>
<name>A0A8I0G7Y6_9ACTO</name>
<dbReference type="RefSeq" id="WP_191071563.1">
    <property type="nucleotide sequence ID" value="NZ_CP060506.1"/>
</dbReference>
<dbReference type="AlphaFoldDB" id="A0A8I0G7Y6"/>
<organism evidence="1 2">
    <name type="scientific">Nanchangia anserum</name>
    <dbReference type="NCBI Taxonomy" id="2692125"/>
    <lineage>
        <taxon>Bacteria</taxon>
        <taxon>Bacillati</taxon>
        <taxon>Actinomycetota</taxon>
        <taxon>Actinomycetes</taxon>
        <taxon>Actinomycetales</taxon>
        <taxon>Actinomycetaceae</taxon>
        <taxon>Nanchangia</taxon>
    </lineage>
</organism>
<comment type="caution">
    <text evidence="1">The sequence shown here is derived from an EMBL/GenBank/DDBJ whole genome shotgun (WGS) entry which is preliminary data.</text>
</comment>
<protein>
    <submittedName>
        <fullName evidence="1">Uncharacterized protein</fullName>
    </submittedName>
</protein>
<evidence type="ECO:0000313" key="2">
    <source>
        <dbReference type="Proteomes" id="UP000627538"/>
    </source>
</evidence>
<dbReference type="EMBL" id="JACRUO010000001">
    <property type="protein sequence ID" value="MBD3689522.1"/>
    <property type="molecule type" value="Genomic_DNA"/>
</dbReference>
<reference evidence="1 2" key="1">
    <citation type="submission" date="2020-08" db="EMBL/GenBank/DDBJ databases">
        <title>Winkia gen. nov., sp. nov., isolated from faeces of the Anser albifrons in China.</title>
        <authorList>
            <person name="Liu Q."/>
        </authorList>
    </citation>
    <scope>NUCLEOTIDE SEQUENCE [LARGE SCALE GENOMIC DNA]</scope>
    <source>
        <strain evidence="1 2">C62</strain>
    </source>
</reference>
<evidence type="ECO:0000313" key="1">
    <source>
        <dbReference type="EMBL" id="MBD3689522.1"/>
    </source>
</evidence>
<accession>A0A8I0G7Y6</accession>
<gene>
    <name evidence="1" type="ORF">H8R10_04675</name>
</gene>
<keyword evidence="2" id="KW-1185">Reference proteome</keyword>